<proteinExistence type="predicted"/>
<feature type="region of interest" description="Disordered" evidence="1">
    <location>
        <begin position="64"/>
        <end position="90"/>
    </location>
</feature>
<sequence length="107" mass="12620">MGKKHHVLRVTRNLVDASTMSNAQAVQRRTRLYGSDSPKSLLHPYQNFQMHYFWGIRLEESKQHSKQKKTREFLSDKNSSNNKRRGLKRPVCLTKFSSERKIANKFV</sequence>
<evidence type="ECO:0000256" key="1">
    <source>
        <dbReference type="SAM" id="MobiDB-lite"/>
    </source>
</evidence>
<dbReference type="EMBL" id="JACXVP010000003">
    <property type="protein sequence ID" value="KAG5614517.1"/>
    <property type="molecule type" value="Genomic_DNA"/>
</dbReference>
<keyword evidence="3" id="KW-1185">Reference proteome</keyword>
<reference evidence="2 3" key="1">
    <citation type="submission" date="2020-09" db="EMBL/GenBank/DDBJ databases">
        <title>De no assembly of potato wild relative species, Solanum commersonii.</title>
        <authorList>
            <person name="Cho K."/>
        </authorList>
    </citation>
    <scope>NUCLEOTIDE SEQUENCE [LARGE SCALE GENOMIC DNA]</scope>
    <source>
        <strain evidence="2">LZ3.2</strain>
        <tissue evidence="2">Leaf</tissue>
    </source>
</reference>
<name>A0A9J5ZQM9_SOLCO</name>
<evidence type="ECO:0000313" key="3">
    <source>
        <dbReference type="Proteomes" id="UP000824120"/>
    </source>
</evidence>
<organism evidence="2 3">
    <name type="scientific">Solanum commersonii</name>
    <name type="common">Commerson's wild potato</name>
    <name type="synonym">Commerson's nightshade</name>
    <dbReference type="NCBI Taxonomy" id="4109"/>
    <lineage>
        <taxon>Eukaryota</taxon>
        <taxon>Viridiplantae</taxon>
        <taxon>Streptophyta</taxon>
        <taxon>Embryophyta</taxon>
        <taxon>Tracheophyta</taxon>
        <taxon>Spermatophyta</taxon>
        <taxon>Magnoliopsida</taxon>
        <taxon>eudicotyledons</taxon>
        <taxon>Gunneridae</taxon>
        <taxon>Pentapetalae</taxon>
        <taxon>asterids</taxon>
        <taxon>lamiids</taxon>
        <taxon>Solanales</taxon>
        <taxon>Solanaceae</taxon>
        <taxon>Solanoideae</taxon>
        <taxon>Solaneae</taxon>
        <taxon>Solanum</taxon>
    </lineage>
</organism>
<accession>A0A9J5ZQM9</accession>
<dbReference type="AlphaFoldDB" id="A0A9J5ZQM9"/>
<gene>
    <name evidence="2" type="ORF">H5410_014341</name>
</gene>
<protein>
    <submittedName>
        <fullName evidence="2">Uncharacterized protein</fullName>
    </submittedName>
</protein>
<dbReference type="Proteomes" id="UP000824120">
    <property type="component" value="Chromosome 3"/>
</dbReference>
<comment type="caution">
    <text evidence="2">The sequence shown here is derived from an EMBL/GenBank/DDBJ whole genome shotgun (WGS) entry which is preliminary data.</text>
</comment>
<evidence type="ECO:0000313" key="2">
    <source>
        <dbReference type="EMBL" id="KAG5614517.1"/>
    </source>
</evidence>